<organism evidence="1 2">
    <name type="scientific">Pyrenophora seminiperda CCB06</name>
    <dbReference type="NCBI Taxonomy" id="1302712"/>
    <lineage>
        <taxon>Eukaryota</taxon>
        <taxon>Fungi</taxon>
        <taxon>Dikarya</taxon>
        <taxon>Ascomycota</taxon>
        <taxon>Pezizomycotina</taxon>
        <taxon>Dothideomycetes</taxon>
        <taxon>Pleosporomycetidae</taxon>
        <taxon>Pleosporales</taxon>
        <taxon>Pleosporineae</taxon>
        <taxon>Pleosporaceae</taxon>
        <taxon>Pyrenophora</taxon>
    </lineage>
</organism>
<sequence length="93" mass="10213">MGLKVTGDFELPATFVSSPRLDATRTSHRVVVASEGATHVFTVSLVARVDQGKDPRQPIEVLEETIIIENPSRRALQIGQCQCQHRLVCVSNT</sequence>
<dbReference type="EMBL" id="KE747810">
    <property type="protein sequence ID" value="RMZ67714.1"/>
    <property type="molecule type" value="Genomic_DNA"/>
</dbReference>
<dbReference type="AlphaFoldDB" id="A0A3M7LZW1"/>
<gene>
    <name evidence="1" type="ORF">GMOD_00001677</name>
</gene>
<keyword evidence="2" id="KW-1185">Reference proteome</keyword>
<name>A0A3M7LZW1_9PLEO</name>
<reference evidence="1 2" key="1">
    <citation type="journal article" date="2014" name="PLoS ONE">
        <title>De novo Genome Assembly of the Fungal Plant Pathogen Pyrenophora semeniperda.</title>
        <authorList>
            <person name="Soliai M.M."/>
            <person name="Meyer S.E."/>
            <person name="Udall J.A."/>
            <person name="Elzinga D.E."/>
            <person name="Hermansen R.A."/>
            <person name="Bodily P.M."/>
            <person name="Hart A.A."/>
            <person name="Coleman C.E."/>
        </authorList>
    </citation>
    <scope>NUCLEOTIDE SEQUENCE [LARGE SCALE GENOMIC DNA]</scope>
    <source>
        <strain evidence="1 2">CCB06</strain>
        <tissue evidence="1">Mycelium</tissue>
    </source>
</reference>
<accession>A0A3M7LZW1</accession>
<protein>
    <submittedName>
        <fullName evidence="1">Uncharacterized protein</fullName>
    </submittedName>
</protein>
<proteinExistence type="predicted"/>
<dbReference type="Proteomes" id="UP000265663">
    <property type="component" value="Unassembled WGS sequence"/>
</dbReference>
<evidence type="ECO:0000313" key="2">
    <source>
        <dbReference type="Proteomes" id="UP000265663"/>
    </source>
</evidence>
<evidence type="ECO:0000313" key="1">
    <source>
        <dbReference type="EMBL" id="RMZ67714.1"/>
    </source>
</evidence>